<accession>A0A975Y6J6</accession>
<dbReference type="AlphaFoldDB" id="A0A975Y6J6"/>
<sequence>MSQDKQREPRKRQQAQPTPKPYQRNQPIWKVTIIQILRGTIGVLETAVDKLETETPGDGGETVGFVQRILLGWDRFLRTFRLFLPSSVSNSLSDATLTGILAIIAVVVVWTGTNLFSGKPVEVATVPPVEERPTPAPTMTAPPESEKLEPKPAVEEKPTPEPTPTPEIEEKPIPEPTPTPEVEEKPIPEPTPTPEVEEKLKPETQPKVELTPEQVLIAGIKNRLAEISDRFATGLIESIQANFRTSDLTVMVSDNWYSLEAKQQNQLAADVLGRSQELYFTHLEIVDTQNKLVARSPVVGNEMVIFKRRQLVDAQVKNQASSPQNARVQQQSH</sequence>
<gene>
    <name evidence="3" type="ORF">B6N60_04065</name>
</gene>
<reference evidence="3" key="1">
    <citation type="submission" date="2017-04" db="EMBL/GenBank/DDBJ databases">
        <title>Genome deletions in a multicellular cyanobacterial endosymbiont for morphological adaptation in marine diatoms.</title>
        <authorList>
            <person name="Wang Y."/>
            <person name="Gao H."/>
            <person name="Li R."/>
            <person name="Xu X."/>
        </authorList>
    </citation>
    <scope>NUCLEOTIDE SEQUENCE</scope>
    <source>
        <strain evidence="3">FACHB 800</strain>
    </source>
</reference>
<organism evidence="3 4">
    <name type="scientific">Richelia sinica FACHB-800</name>
    <dbReference type="NCBI Taxonomy" id="1357546"/>
    <lineage>
        <taxon>Bacteria</taxon>
        <taxon>Bacillati</taxon>
        <taxon>Cyanobacteriota</taxon>
        <taxon>Cyanophyceae</taxon>
        <taxon>Nostocales</taxon>
        <taxon>Nostocaceae</taxon>
        <taxon>Richelia</taxon>
    </lineage>
</organism>
<evidence type="ECO:0000256" key="2">
    <source>
        <dbReference type="SAM" id="Phobius"/>
    </source>
</evidence>
<protein>
    <submittedName>
        <fullName evidence="3">Uncharacterized protein</fullName>
    </submittedName>
</protein>
<feature type="region of interest" description="Disordered" evidence="1">
    <location>
        <begin position="1"/>
        <end position="23"/>
    </location>
</feature>
<evidence type="ECO:0000313" key="4">
    <source>
        <dbReference type="Proteomes" id="UP000683511"/>
    </source>
</evidence>
<keyword evidence="2" id="KW-0472">Membrane</keyword>
<dbReference type="KEGG" id="rsin:B6N60_04065"/>
<feature type="transmembrane region" description="Helical" evidence="2">
    <location>
        <begin position="91"/>
        <end position="110"/>
    </location>
</feature>
<evidence type="ECO:0000256" key="1">
    <source>
        <dbReference type="SAM" id="MobiDB-lite"/>
    </source>
</evidence>
<feature type="compositionally biased region" description="Basic and acidic residues" evidence="1">
    <location>
        <begin position="144"/>
        <end position="159"/>
    </location>
</feature>
<proteinExistence type="predicted"/>
<feature type="region of interest" description="Disordered" evidence="1">
    <location>
        <begin position="127"/>
        <end position="207"/>
    </location>
</feature>
<keyword evidence="4" id="KW-1185">Reference proteome</keyword>
<dbReference type="Proteomes" id="UP000683511">
    <property type="component" value="Chromosome"/>
</dbReference>
<dbReference type="EMBL" id="CP021056">
    <property type="protein sequence ID" value="QXE25351.1"/>
    <property type="molecule type" value="Genomic_DNA"/>
</dbReference>
<feature type="compositionally biased region" description="Basic and acidic residues" evidence="1">
    <location>
        <begin position="196"/>
        <end position="206"/>
    </location>
</feature>
<dbReference type="RefSeq" id="WP_242034161.1">
    <property type="nucleotide sequence ID" value="NZ_CP021056.1"/>
</dbReference>
<keyword evidence="2" id="KW-0812">Transmembrane</keyword>
<name>A0A975Y6J6_9NOST</name>
<keyword evidence="2" id="KW-1133">Transmembrane helix</keyword>
<evidence type="ECO:0000313" key="3">
    <source>
        <dbReference type="EMBL" id="QXE25351.1"/>
    </source>
</evidence>